<dbReference type="PANTHER" id="PTHR46499:SF1">
    <property type="entry name" value="QUEUINE TRNA-RIBOSYLTRANSFERASE"/>
    <property type="match status" value="1"/>
</dbReference>
<reference evidence="8 10" key="1">
    <citation type="submission" date="2020-06" db="EMBL/GenBank/DDBJ databases">
        <title>Anoxygenic phototrophic Chloroflexota member uses a Type I reaction center.</title>
        <authorList>
            <person name="Tsuji J.M."/>
            <person name="Shaw N.A."/>
            <person name="Nagashima S."/>
            <person name="Venkiteswaran J."/>
            <person name="Schiff S.L."/>
            <person name="Hanada S."/>
            <person name="Tank M."/>
            <person name="Neufeld J.D."/>
        </authorList>
    </citation>
    <scope>NUCLEOTIDE SEQUENCE [LARGE SCALE GENOMIC DNA]</scope>
    <source>
        <strain evidence="8">L227-S17</strain>
    </source>
</reference>
<sequence>MAFEYEELKRSNNSAARAGILHTPHGDIPTPVFMPVGTQATVKTLNNTDLYDLDARIILGNTYHLYLRPGHELIRELGGLHRFMNWKRPILTDSGGFQVFSLGPLRKIDEEGVTFKSHIDGSTHRFTPEVVMNIERDIGADIIMAFDECAPYPSVPEYTRAAMDRTHRWAARCLEEYHHSGTPDKQALFGIIQGGFYHELRHESARYLTQELDFPGYALGGLSVGEPKEIFYEMMASTAPLMPRHKPLYVMGVGSPEDLLEGILHGVDMFDCVLPTRIARNGACIVKDGRLNLRNAGNSRDERPIQEGCGCYTCQNHSRAYLRHLFRCEEILGLQLATIHNVHFLVAMMQEARVAIFEDRFEDFREQFLANFRIIPHEIREKNREARAASHKKKN</sequence>
<keyword evidence="4 6" id="KW-0671">Queuosine biosynthesis</keyword>
<proteinExistence type="inferred from homology"/>
<dbReference type="RefSeq" id="WP_341470211.1">
    <property type="nucleotide sequence ID" value="NZ_CP128400.1"/>
</dbReference>
<comment type="function">
    <text evidence="6">Catalyzes the base-exchange of a guanine (G) residue with the queuine precursor 7-aminomethyl-7-deazaguanine (PreQ1) at position 34 (anticodon wobble position) in tRNAs with GU(N) anticodons (tRNA-Asp, -Asn, -His and -Tyr). Catalysis occurs through a double-displacement mechanism. The nucleophile active site attacks the C1' of nucleotide 34 to detach the guanine base from the RNA, forming a covalent enzyme-RNA intermediate. The proton acceptor active site deprotonates the incoming PreQ1, allowing a nucleophilic attack on the C1' of the ribose to form the product. After dissociation, two additional enzymatic reactions on the tRNA convert PreQ1 to queuine (Q), resulting in the hypermodified nucleoside queuosine (7-(((4,5-cis-dihydroxy-2-cyclopenten-1-yl)amino)methyl)-7-deazaguanosine).</text>
</comment>
<keyword evidence="3 6" id="KW-0819">tRNA processing</keyword>
<evidence type="ECO:0000256" key="5">
    <source>
        <dbReference type="ARBA" id="ARBA00050112"/>
    </source>
</evidence>
<evidence type="ECO:0000313" key="8">
    <source>
        <dbReference type="EMBL" id="NWJ48373.1"/>
    </source>
</evidence>
<name>A0A8T7M8P5_9CHLR</name>
<feature type="binding site" evidence="6">
    <location>
        <begin position="93"/>
        <end position="97"/>
    </location>
    <ligand>
        <name>substrate</name>
    </ligand>
</feature>
<feature type="region of interest" description="RNA binding" evidence="6">
    <location>
        <begin position="252"/>
        <end position="258"/>
    </location>
</feature>
<feature type="binding site" evidence="6">
    <location>
        <position position="147"/>
    </location>
    <ligand>
        <name>substrate</name>
    </ligand>
</feature>
<dbReference type="GO" id="GO:0046872">
    <property type="term" value="F:metal ion binding"/>
    <property type="evidence" value="ECO:0007669"/>
    <property type="project" value="UniProtKB-KW"/>
</dbReference>
<evidence type="ECO:0000313" key="11">
    <source>
        <dbReference type="Proteomes" id="UP001431572"/>
    </source>
</evidence>
<dbReference type="InterPro" id="IPR004803">
    <property type="entry name" value="TGT"/>
</dbReference>
<feature type="binding site" evidence="6">
    <location>
        <position position="309"/>
    </location>
    <ligand>
        <name>Zn(2+)</name>
        <dbReference type="ChEBI" id="CHEBI:29105"/>
    </ligand>
</feature>
<dbReference type="PANTHER" id="PTHR46499">
    <property type="entry name" value="QUEUINE TRNA-RIBOSYLTRANSFERASE"/>
    <property type="match status" value="1"/>
</dbReference>
<protein>
    <recommendedName>
        <fullName evidence="6">Queuine tRNA-ribosyltransferase</fullName>
        <ecNumber evidence="6">2.4.2.29</ecNumber>
    </recommendedName>
    <alternativeName>
        <fullName evidence="6">Guanine insertion enzyme</fullName>
    </alternativeName>
    <alternativeName>
        <fullName evidence="6">tRNA-guanine transglycosylase</fullName>
    </alternativeName>
</protein>
<feature type="region of interest" description="RNA binding; important for wobble base 34 recognition" evidence="6">
    <location>
        <begin position="276"/>
        <end position="280"/>
    </location>
</feature>
<dbReference type="Pfam" id="PF01702">
    <property type="entry name" value="TGT"/>
    <property type="match status" value="1"/>
</dbReference>
<evidence type="ECO:0000256" key="4">
    <source>
        <dbReference type="ARBA" id="ARBA00022785"/>
    </source>
</evidence>
<dbReference type="EMBL" id="CP128400">
    <property type="protein sequence ID" value="WJW68306.1"/>
    <property type="molecule type" value="Genomic_DNA"/>
</dbReference>
<dbReference type="SUPFAM" id="SSF51713">
    <property type="entry name" value="tRNA-guanine transglycosylase"/>
    <property type="match status" value="1"/>
</dbReference>
<feature type="binding site" evidence="6">
    <location>
        <position position="314"/>
    </location>
    <ligand>
        <name>Zn(2+)</name>
        <dbReference type="ChEBI" id="CHEBI:29105"/>
    </ligand>
</feature>
<comment type="similarity">
    <text evidence="6">Belongs to the queuine tRNA-ribosyltransferase family.</text>
</comment>
<evidence type="ECO:0000256" key="3">
    <source>
        <dbReference type="ARBA" id="ARBA00022694"/>
    </source>
</evidence>
<dbReference type="NCBIfam" id="TIGR00449">
    <property type="entry name" value="tgt_general"/>
    <property type="match status" value="1"/>
</dbReference>
<evidence type="ECO:0000259" key="7">
    <source>
        <dbReference type="Pfam" id="PF01702"/>
    </source>
</evidence>
<feature type="domain" description="tRNA-guanine(15) transglycosylase-like" evidence="7">
    <location>
        <begin position="15"/>
        <end position="372"/>
    </location>
</feature>
<reference evidence="9" key="2">
    <citation type="journal article" date="2024" name="Nature">
        <title>Anoxygenic phototroph of the Chloroflexota uses a type I reaction centre.</title>
        <authorList>
            <person name="Tsuji J.M."/>
            <person name="Shaw N.A."/>
            <person name="Nagashima S."/>
            <person name="Venkiteswaran J.J."/>
            <person name="Schiff S.L."/>
            <person name="Watanabe T."/>
            <person name="Fukui M."/>
            <person name="Hanada S."/>
            <person name="Tank M."/>
            <person name="Neufeld J.D."/>
        </authorList>
    </citation>
    <scope>NUCLEOTIDE SEQUENCE</scope>
    <source>
        <strain evidence="9">L227-S17</strain>
    </source>
</reference>
<feature type="active site" description="Nucleophile" evidence="6">
    <location>
        <position position="271"/>
    </location>
</feature>
<evidence type="ECO:0000256" key="1">
    <source>
        <dbReference type="ARBA" id="ARBA00022676"/>
    </source>
</evidence>
<dbReference type="Proteomes" id="UP001431572">
    <property type="component" value="Chromosome 2"/>
</dbReference>
<keyword evidence="11" id="KW-1185">Reference proteome</keyword>
<dbReference type="Proteomes" id="UP000521676">
    <property type="component" value="Unassembled WGS sequence"/>
</dbReference>
<comment type="cofactor">
    <cofactor evidence="6">
        <name>Zn(2+)</name>
        <dbReference type="ChEBI" id="CHEBI:29105"/>
    </cofactor>
    <text evidence="6">Binds 1 zinc ion per subunit.</text>
</comment>
<dbReference type="InterPro" id="IPR050076">
    <property type="entry name" value="ArchSynthase1/Queuine_TRR"/>
</dbReference>
<keyword evidence="2 6" id="KW-0808">Transferase</keyword>
<evidence type="ECO:0000313" key="10">
    <source>
        <dbReference type="Proteomes" id="UP000521676"/>
    </source>
</evidence>
<dbReference type="HAMAP" id="MF_00168">
    <property type="entry name" value="Q_tRNA_Tgt"/>
    <property type="match status" value="1"/>
</dbReference>
<feature type="active site" description="Proton acceptor" evidence="6">
    <location>
        <position position="93"/>
    </location>
</feature>
<gene>
    <name evidence="6 8" type="primary">tgt</name>
    <name evidence="8" type="ORF">HXX08_21155</name>
    <name evidence="9" type="ORF">OZ401_003915</name>
</gene>
<dbReference type="InterPro" id="IPR036511">
    <property type="entry name" value="TGT-like_sf"/>
</dbReference>
<dbReference type="EMBL" id="JACATZ010000003">
    <property type="protein sequence ID" value="NWJ48373.1"/>
    <property type="molecule type" value="Genomic_DNA"/>
</dbReference>
<comment type="pathway">
    <text evidence="6">tRNA modification; tRNA-queuosine biosynthesis.</text>
</comment>
<keyword evidence="6" id="KW-0479">Metal-binding</keyword>
<dbReference type="GO" id="GO:0008479">
    <property type="term" value="F:tRNA-guanosine(34) queuine transglycosylase activity"/>
    <property type="evidence" value="ECO:0007669"/>
    <property type="project" value="UniProtKB-UniRule"/>
</dbReference>
<feature type="binding site" evidence="6">
    <location>
        <position position="221"/>
    </location>
    <ligand>
        <name>substrate</name>
    </ligand>
</feature>
<dbReference type="GO" id="GO:0005829">
    <property type="term" value="C:cytosol"/>
    <property type="evidence" value="ECO:0007669"/>
    <property type="project" value="TreeGrafter"/>
</dbReference>
<evidence type="ECO:0000256" key="6">
    <source>
        <dbReference type="HAMAP-Rule" id="MF_00168"/>
    </source>
</evidence>
<dbReference type="NCBIfam" id="TIGR00430">
    <property type="entry name" value="Q_tRNA_tgt"/>
    <property type="match status" value="1"/>
</dbReference>
<organism evidence="8 10">
    <name type="scientific">Candidatus Chlorohelix allophototropha</name>
    <dbReference type="NCBI Taxonomy" id="3003348"/>
    <lineage>
        <taxon>Bacteria</taxon>
        <taxon>Bacillati</taxon>
        <taxon>Chloroflexota</taxon>
        <taxon>Chloroflexia</taxon>
        <taxon>Candidatus Chloroheliales</taxon>
        <taxon>Candidatus Chloroheliaceae</taxon>
        <taxon>Candidatus Chlorohelix</taxon>
    </lineage>
</organism>
<evidence type="ECO:0000256" key="2">
    <source>
        <dbReference type="ARBA" id="ARBA00022679"/>
    </source>
</evidence>
<feature type="binding site" evidence="6">
    <location>
        <position position="340"/>
    </location>
    <ligand>
        <name>Zn(2+)</name>
        <dbReference type="ChEBI" id="CHEBI:29105"/>
    </ligand>
</feature>
<feature type="binding site" evidence="6">
    <location>
        <position position="193"/>
    </location>
    <ligand>
        <name>substrate</name>
    </ligand>
</feature>
<dbReference type="InterPro" id="IPR002616">
    <property type="entry name" value="tRNA_ribo_trans-like"/>
</dbReference>
<keyword evidence="6" id="KW-0862">Zinc</keyword>
<comment type="catalytic activity">
    <reaction evidence="5 6">
        <text>7-aminomethyl-7-carbaguanine + guanosine(34) in tRNA = 7-aminomethyl-7-carbaguanosine(34) in tRNA + guanine</text>
        <dbReference type="Rhea" id="RHEA:24104"/>
        <dbReference type="Rhea" id="RHEA-COMP:10341"/>
        <dbReference type="Rhea" id="RHEA-COMP:10342"/>
        <dbReference type="ChEBI" id="CHEBI:16235"/>
        <dbReference type="ChEBI" id="CHEBI:58703"/>
        <dbReference type="ChEBI" id="CHEBI:74269"/>
        <dbReference type="ChEBI" id="CHEBI:82833"/>
        <dbReference type="EC" id="2.4.2.29"/>
    </reaction>
</comment>
<accession>A0A8T7M8P5</accession>
<comment type="subunit">
    <text evidence="6">Homodimer. Within each dimer, one monomer is responsible for RNA recognition and catalysis, while the other monomer binds to the replacement base PreQ1.</text>
</comment>
<keyword evidence="1 6" id="KW-0328">Glycosyltransferase</keyword>
<feature type="binding site" evidence="6">
    <location>
        <position position="311"/>
    </location>
    <ligand>
        <name>Zn(2+)</name>
        <dbReference type="ChEBI" id="CHEBI:29105"/>
    </ligand>
</feature>
<dbReference type="Gene3D" id="3.20.20.105">
    <property type="entry name" value="Queuine tRNA-ribosyltransferase-like"/>
    <property type="match status" value="1"/>
</dbReference>
<dbReference type="FunFam" id="3.20.20.105:FF:000001">
    <property type="entry name" value="Queuine tRNA-ribosyltransferase"/>
    <property type="match status" value="1"/>
</dbReference>
<evidence type="ECO:0000313" key="9">
    <source>
        <dbReference type="EMBL" id="WJW68306.1"/>
    </source>
</evidence>
<dbReference type="GO" id="GO:0008616">
    <property type="term" value="P:tRNA queuosine(34) biosynthetic process"/>
    <property type="evidence" value="ECO:0007669"/>
    <property type="project" value="UniProtKB-UniRule"/>
</dbReference>
<dbReference type="AlphaFoldDB" id="A0A8T7M8P5"/>
<dbReference type="EC" id="2.4.2.29" evidence="6"/>